<protein>
    <submittedName>
        <fullName evidence="2">Uncharacterized protein</fullName>
    </submittedName>
</protein>
<dbReference type="EMBL" id="ML732235">
    <property type="protein sequence ID" value="KAB8072997.1"/>
    <property type="molecule type" value="Genomic_DNA"/>
</dbReference>
<keyword evidence="1" id="KW-0812">Transmembrane</keyword>
<keyword evidence="1" id="KW-0472">Membrane</keyword>
<sequence>MSDLIRGFQILTNSYYTQSIQRSIATRSNSFLFVFFFTSMGTFLSLHSILFFSFVFNSQWH</sequence>
<keyword evidence="3" id="KW-1185">Reference proteome</keyword>
<evidence type="ECO:0000256" key="1">
    <source>
        <dbReference type="SAM" id="Phobius"/>
    </source>
</evidence>
<dbReference type="Proteomes" id="UP000326565">
    <property type="component" value="Unassembled WGS sequence"/>
</dbReference>
<keyword evidence="1" id="KW-1133">Transmembrane helix</keyword>
<evidence type="ECO:0000313" key="2">
    <source>
        <dbReference type="EMBL" id="KAB8072997.1"/>
    </source>
</evidence>
<proteinExistence type="predicted"/>
<reference evidence="2 3" key="1">
    <citation type="submission" date="2019-04" db="EMBL/GenBank/DDBJ databases">
        <title>Friends and foes A comparative genomics study of 23 Aspergillus species from section Flavi.</title>
        <authorList>
            <consortium name="DOE Joint Genome Institute"/>
            <person name="Kjaerbolling I."/>
            <person name="Vesth T."/>
            <person name="Frisvad J.C."/>
            <person name="Nybo J.L."/>
            <person name="Theobald S."/>
            <person name="Kildgaard S."/>
            <person name="Isbrandt T."/>
            <person name="Kuo A."/>
            <person name="Sato A."/>
            <person name="Lyhne E.K."/>
            <person name="Kogle M.E."/>
            <person name="Wiebenga A."/>
            <person name="Kun R.S."/>
            <person name="Lubbers R.J."/>
            <person name="Makela M.R."/>
            <person name="Barry K."/>
            <person name="Chovatia M."/>
            <person name="Clum A."/>
            <person name="Daum C."/>
            <person name="Haridas S."/>
            <person name="He G."/>
            <person name="LaButti K."/>
            <person name="Lipzen A."/>
            <person name="Mondo S."/>
            <person name="Riley R."/>
            <person name="Salamov A."/>
            <person name="Simmons B.A."/>
            <person name="Magnuson J.K."/>
            <person name="Henrissat B."/>
            <person name="Mortensen U.H."/>
            <person name="Larsen T.O."/>
            <person name="Devries R.P."/>
            <person name="Grigoriev I.V."/>
            <person name="Machida M."/>
            <person name="Baker S.E."/>
            <person name="Andersen M.R."/>
        </authorList>
    </citation>
    <scope>NUCLEOTIDE SEQUENCE [LARGE SCALE GENOMIC DNA]</scope>
    <source>
        <strain evidence="2 3">CBS 151.66</strain>
    </source>
</reference>
<organism evidence="2 3">
    <name type="scientific">Aspergillus leporis</name>
    <dbReference type="NCBI Taxonomy" id="41062"/>
    <lineage>
        <taxon>Eukaryota</taxon>
        <taxon>Fungi</taxon>
        <taxon>Dikarya</taxon>
        <taxon>Ascomycota</taxon>
        <taxon>Pezizomycotina</taxon>
        <taxon>Eurotiomycetes</taxon>
        <taxon>Eurotiomycetidae</taxon>
        <taxon>Eurotiales</taxon>
        <taxon>Aspergillaceae</taxon>
        <taxon>Aspergillus</taxon>
        <taxon>Aspergillus subgen. Circumdati</taxon>
    </lineage>
</organism>
<evidence type="ECO:0000313" key="3">
    <source>
        <dbReference type="Proteomes" id="UP000326565"/>
    </source>
</evidence>
<dbReference type="AlphaFoldDB" id="A0A5N5WZ17"/>
<accession>A0A5N5WZ17</accession>
<name>A0A5N5WZ17_9EURO</name>
<feature type="transmembrane region" description="Helical" evidence="1">
    <location>
        <begin position="31"/>
        <end position="56"/>
    </location>
</feature>
<gene>
    <name evidence="2" type="ORF">BDV29DRAFT_176305</name>
</gene>